<proteinExistence type="predicted"/>
<keyword evidence="3" id="KW-1185">Reference proteome</keyword>
<protein>
    <recommendedName>
        <fullName evidence="4">Doublecortin domain-containing protein</fullName>
    </recommendedName>
</protein>
<evidence type="ECO:0000313" key="3">
    <source>
        <dbReference type="Proteomes" id="UP000179807"/>
    </source>
</evidence>
<accession>A0A1J4KFR5</accession>
<name>A0A1J4KFR5_9EUKA</name>
<feature type="compositionally biased region" description="Low complexity" evidence="1">
    <location>
        <begin position="1062"/>
        <end position="1078"/>
    </location>
</feature>
<dbReference type="SUPFAM" id="SSF52540">
    <property type="entry name" value="P-loop containing nucleoside triphosphate hydrolases"/>
    <property type="match status" value="1"/>
</dbReference>
<comment type="caution">
    <text evidence="2">The sequence shown here is derived from an EMBL/GenBank/DDBJ whole genome shotgun (WGS) entry which is preliminary data.</text>
</comment>
<feature type="compositionally biased region" description="Polar residues" evidence="1">
    <location>
        <begin position="940"/>
        <end position="950"/>
    </location>
</feature>
<feature type="compositionally biased region" description="Polar residues" evidence="1">
    <location>
        <begin position="961"/>
        <end position="979"/>
    </location>
</feature>
<feature type="compositionally biased region" description="Basic and acidic residues" evidence="1">
    <location>
        <begin position="660"/>
        <end position="678"/>
    </location>
</feature>
<feature type="compositionally biased region" description="Polar residues" evidence="1">
    <location>
        <begin position="994"/>
        <end position="1020"/>
    </location>
</feature>
<feature type="compositionally biased region" description="Low complexity" evidence="1">
    <location>
        <begin position="736"/>
        <end position="751"/>
    </location>
</feature>
<dbReference type="InterPro" id="IPR027417">
    <property type="entry name" value="P-loop_NTPase"/>
</dbReference>
<feature type="compositionally biased region" description="Acidic residues" evidence="1">
    <location>
        <begin position="1049"/>
        <end position="1059"/>
    </location>
</feature>
<sequence length="1112" mass="125893">MIEMLSEKFPYSLNQKNHFSFLTNSHMQAQFSKTEPIAKMHGHLVDTNDSIEAGKRFFITSRHYPKKDRQTMRIAARIYISKDLEVSTLLQDCVSIFNLNYTPNCLMINDTQTQVEDLSEVPEKTYMFIKYDAELQFNSKRVRLYRNSYPKKDGKLYHTKKGGIDALLKDAKKLLKLDEYPSFLYLTNGQRLTDINSLPDNTTTDIIVCNDENCVFKSINDESQSVTSEMMAESPLMYQSSDIYNYILGMASTSIQKAKKLAKLAAFQMLSEKDRKSLPEAQKIKRVMKKTHNEGFNKQMATQMIVPPISEQSVLGDLTKKCIEFLSDDDLGKIQYVISGANGSGKSTFLYVFANTFVRKLTLCDEEQNYLMFPVNFEKYTLIKDKPLQLYNLFIEIGFESAKYTCFEFVQYANLLKQYLVQLPLQLAAKKPPAPFGSLQNFANEVVKCFQNKGQNIANILRRFPSAFAKAIGLTNAILVIDHFDCFGSEFGASFARCFVNTPFIVATKNDKEFFEVFDKVDPEFLYTENLIEPFEDRVLSVPELKLQLKATHCFGSPGFVSLFSEICDMVENFNWHVDSDQRIRGKFNTIRSKAELSRKFIIRQKLFKLCIQLEAAGSKIITNNILNVLDDIDQNITFNLTTVNQDGASRASTVHRTRTKDNSSRSNHDQIFDDKYKIANIKNRSIEIDNNENNKNNRKPSPPKNNMFNNIVNDKSNKLDGLNSIMSAIGNSPASQKNSHQQQSPSQQNNKIDNKLSKPSPSHKKGFSSSDDAESGFNFDNLKPINKIPVNNSPSTDKNVRITNNKPPQRKGSPIQKPPKQQNNFSDSDSNDDDENQKKVMKKPVQFNFNKNSRPVASSQVATNQKSSPSAKNTFDSYSEDDDDDDNNFNNQSKLPIARNQASPSKIPERRSPAKSVGSQMIVPDKQVVRKSPPKKPATNFNDPISDSYSNDDDFRSPLRKSNNSTPQSQKRLSQNALADSDSDSEGYAIPGTKQNSQKSTPNKKSPAASPNHNLNSPGKKSPSGRIKGSPVNKNSPGNQPVKKFDFDDSDEDEDGDDYGNLNNNKNRSVSNNNNNNKFRKNRFDSDSEEDEEEEISSLRKRAINDFESSD</sequence>
<dbReference type="EMBL" id="MLAK01000627">
    <property type="protein sequence ID" value="OHT09858.1"/>
    <property type="molecule type" value="Genomic_DNA"/>
</dbReference>
<evidence type="ECO:0000256" key="1">
    <source>
        <dbReference type="SAM" id="MobiDB-lite"/>
    </source>
</evidence>
<dbReference type="GeneID" id="94826568"/>
<feature type="compositionally biased region" description="Polar residues" evidence="1">
    <location>
        <begin position="725"/>
        <end position="735"/>
    </location>
</feature>
<reference evidence="2" key="1">
    <citation type="submission" date="2016-10" db="EMBL/GenBank/DDBJ databases">
        <authorList>
            <person name="Benchimol M."/>
            <person name="Almeida L.G."/>
            <person name="Vasconcelos A.T."/>
            <person name="Perreira-Neves A."/>
            <person name="Rosa I.A."/>
            <person name="Tasca T."/>
            <person name="Bogo M.R."/>
            <person name="de Souza W."/>
        </authorList>
    </citation>
    <scope>NUCLEOTIDE SEQUENCE [LARGE SCALE GENOMIC DNA]</scope>
    <source>
        <strain evidence="2">K</strain>
    </source>
</reference>
<evidence type="ECO:0008006" key="4">
    <source>
        <dbReference type="Google" id="ProtNLM"/>
    </source>
</evidence>
<evidence type="ECO:0000313" key="2">
    <source>
        <dbReference type="EMBL" id="OHT09858.1"/>
    </source>
</evidence>
<feature type="region of interest" description="Disordered" evidence="1">
    <location>
        <begin position="648"/>
        <end position="1112"/>
    </location>
</feature>
<feature type="compositionally biased region" description="Polar residues" evidence="1">
    <location>
        <begin position="848"/>
        <end position="878"/>
    </location>
</feature>
<feature type="compositionally biased region" description="Polar residues" evidence="1">
    <location>
        <begin position="790"/>
        <end position="808"/>
    </location>
</feature>
<dbReference type="RefSeq" id="XP_068362994.1">
    <property type="nucleotide sequence ID" value="XM_068491864.1"/>
</dbReference>
<organism evidence="2 3">
    <name type="scientific">Tritrichomonas foetus</name>
    <dbReference type="NCBI Taxonomy" id="1144522"/>
    <lineage>
        <taxon>Eukaryota</taxon>
        <taxon>Metamonada</taxon>
        <taxon>Parabasalia</taxon>
        <taxon>Tritrichomonadida</taxon>
        <taxon>Tritrichomonadidae</taxon>
        <taxon>Tritrichomonas</taxon>
    </lineage>
</organism>
<feature type="compositionally biased region" description="Acidic residues" evidence="1">
    <location>
        <begin position="1088"/>
        <end position="1097"/>
    </location>
</feature>
<feature type="compositionally biased region" description="Acidic residues" evidence="1">
    <location>
        <begin position="879"/>
        <end position="888"/>
    </location>
</feature>
<dbReference type="VEuPathDB" id="TrichDB:TRFO_04387"/>
<dbReference type="Proteomes" id="UP000179807">
    <property type="component" value="Unassembled WGS sequence"/>
</dbReference>
<gene>
    <name evidence="2" type="ORF">TRFO_04387</name>
</gene>
<dbReference type="AlphaFoldDB" id="A0A1J4KFR5"/>